<dbReference type="SUPFAM" id="SSF141868">
    <property type="entry name" value="EAL domain-like"/>
    <property type="match status" value="1"/>
</dbReference>
<dbReference type="InterPro" id="IPR001610">
    <property type="entry name" value="PAC"/>
</dbReference>
<dbReference type="InterPro" id="IPR052155">
    <property type="entry name" value="Biofilm_reg_signaling"/>
</dbReference>
<dbReference type="SUPFAM" id="SSF55073">
    <property type="entry name" value="Nucleotide cyclase"/>
    <property type="match status" value="1"/>
</dbReference>
<dbReference type="Pfam" id="PF00563">
    <property type="entry name" value="EAL"/>
    <property type="match status" value="1"/>
</dbReference>
<sequence>MLFSPKNFMPASILATTLLFFCPILAIAADASRILIIHSYSQEYPWTKGQHEGFIDGLQQEQPAQTIVKTEYLDSKRTDYNNSYADWFEQYLQIKYQDFRPDIIYVTDDNSLDFGLTHLVNLFPETPLVFSGVNDYSIQERLDPALQTGVFEKKEIGPNLELVQQLFGQPDQIFIVGDNSNTYQAIERELRKKLSTAQFPKTIFLADNNIDNITKPLSSVEKPLVLLTTLGAMRDSRGSTLKLNDTIKKIVTSGSEIVISMEDAYLFDGVLGGYVTSGKAQGMAAASLVKAFINGVKITELPPITKSPNEYIFSDPTLQALNLKLPATIANNVTILNPRTGFYGRYKQVIISTIVILFLSLIASLILYTWLTSKKNKKLQQQSELLRLKKEQLSQSEEKYRLLFERPEEPMLVIRKNTFVIANDSAARLLGYESSLALQQIHPSVLSPEKQPDGQPSVDKANNMMEQAYKTGYHRFEWQHLKKDGTPLLIEVSLTRIPFEDDSALFCIWRDITEWRNAENGLREKTTYLNSVLSASVNIGLIATDTSLMINYFNESAARIFGMEPNQLKDHSIHIFHTGHGPESKQRFKAAMQIAQEKGEYRFQLNLPIKGETRNLDARISPIREDNQELQGYILMIEDVTRQREAERLIKFQASYDHLTNLPNRRTLLTRLQQTISRCKRHNHLGAILFVDLDNFKQVNDSLGHSVGDSLLQEVAQRMLKYVRDEDTVARLGGDEFVVLLSESGNTLEKAIADIKQVADKVNENIAQPYLIDGHEIRTTTSIGISVFPTSDETADDILRQADTAMYQAKEAGRNTFRFFSLSMQKNIEARMYLLDELHHAIEEDQFKVYFQPQFNSSMRLVGVESLVRWKNADDKIIQPGDFIPLAEESGLIQPINNFVLRQSLLKQLEWKKTYAEKEVQRISVNISAVQFNQDDFVQNILDIISQTGTDPSVLTLEVTESMLLHDINATALKMKELKTSGVRFSIDDFGTGYSSLAYLKRLPISEIKIDRSFIHDMLDDPNDTAVVETIIKLATQLGMETVAEGVENKDVLEQLINFGCQTFQGFYFSQPVAAKEFEERFLNESTNWSTNQSTRFWNELKP</sequence>
<evidence type="ECO:0000256" key="1">
    <source>
        <dbReference type="ARBA" id="ARBA00001946"/>
    </source>
</evidence>
<dbReference type="Gene3D" id="3.30.70.270">
    <property type="match status" value="1"/>
</dbReference>
<dbReference type="InterPro" id="IPR035919">
    <property type="entry name" value="EAL_sf"/>
</dbReference>
<dbReference type="EMBL" id="JAEPDI010000012">
    <property type="protein sequence ID" value="MCG7940183.1"/>
    <property type="molecule type" value="Genomic_DNA"/>
</dbReference>
<dbReference type="SMART" id="SM00052">
    <property type="entry name" value="EAL"/>
    <property type="match status" value="1"/>
</dbReference>
<protein>
    <submittedName>
        <fullName evidence="8">EAL domain-containing protein</fullName>
    </submittedName>
</protein>
<dbReference type="InterPro" id="IPR000160">
    <property type="entry name" value="GGDEF_dom"/>
</dbReference>
<dbReference type="SMART" id="SM00091">
    <property type="entry name" value="PAS"/>
    <property type="match status" value="2"/>
</dbReference>
<dbReference type="InterPro" id="IPR035965">
    <property type="entry name" value="PAS-like_dom_sf"/>
</dbReference>
<dbReference type="GO" id="GO:0003824">
    <property type="term" value="F:catalytic activity"/>
    <property type="evidence" value="ECO:0007669"/>
    <property type="project" value="UniProtKB-ARBA"/>
</dbReference>
<evidence type="ECO:0000259" key="5">
    <source>
        <dbReference type="PROSITE" id="PS50113"/>
    </source>
</evidence>
<dbReference type="SMART" id="SM00267">
    <property type="entry name" value="GGDEF"/>
    <property type="match status" value="1"/>
</dbReference>
<evidence type="ECO:0000259" key="6">
    <source>
        <dbReference type="PROSITE" id="PS50883"/>
    </source>
</evidence>
<dbReference type="PANTHER" id="PTHR44757:SF2">
    <property type="entry name" value="BIOFILM ARCHITECTURE MAINTENANCE PROTEIN MBAA"/>
    <property type="match status" value="1"/>
</dbReference>
<comment type="cofactor">
    <cofactor evidence="1">
        <name>Mg(2+)</name>
        <dbReference type="ChEBI" id="CHEBI:18420"/>
    </cofactor>
</comment>
<evidence type="ECO:0000256" key="3">
    <source>
        <dbReference type="SAM" id="Phobius"/>
    </source>
</evidence>
<gene>
    <name evidence="8" type="ORF">JAZ04_15195</name>
</gene>
<feature type="domain" description="PAS" evidence="4">
    <location>
        <begin position="525"/>
        <end position="599"/>
    </location>
</feature>
<dbReference type="NCBIfam" id="TIGR00254">
    <property type="entry name" value="GGDEF"/>
    <property type="match status" value="1"/>
</dbReference>
<feature type="coiled-coil region" evidence="2">
    <location>
        <begin position="371"/>
        <end position="399"/>
    </location>
</feature>
<comment type="caution">
    <text evidence="8">The sequence shown here is derived from an EMBL/GenBank/DDBJ whole genome shotgun (WGS) entry which is preliminary data.</text>
</comment>
<dbReference type="Gene3D" id="3.20.20.450">
    <property type="entry name" value="EAL domain"/>
    <property type="match status" value="1"/>
</dbReference>
<feature type="domain" description="EAL" evidence="6">
    <location>
        <begin position="831"/>
        <end position="1086"/>
    </location>
</feature>
<dbReference type="NCBIfam" id="TIGR00229">
    <property type="entry name" value="sensory_box"/>
    <property type="match status" value="2"/>
</dbReference>
<evidence type="ECO:0000256" key="2">
    <source>
        <dbReference type="SAM" id="Coils"/>
    </source>
</evidence>
<dbReference type="InterPro" id="IPR029787">
    <property type="entry name" value="Nucleotide_cyclase"/>
</dbReference>
<name>A0A9E4K6X0_9GAMM</name>
<dbReference type="InterPro" id="IPR001633">
    <property type="entry name" value="EAL_dom"/>
</dbReference>
<dbReference type="InterPro" id="IPR013656">
    <property type="entry name" value="PAS_4"/>
</dbReference>
<feature type="transmembrane region" description="Helical" evidence="3">
    <location>
        <begin position="349"/>
        <end position="371"/>
    </location>
</feature>
<dbReference type="PROSITE" id="PS50112">
    <property type="entry name" value="PAS"/>
    <property type="match status" value="1"/>
</dbReference>
<dbReference type="CDD" id="cd01949">
    <property type="entry name" value="GGDEF"/>
    <property type="match status" value="1"/>
</dbReference>
<dbReference type="InterPro" id="IPR043128">
    <property type="entry name" value="Rev_trsase/Diguanyl_cyclase"/>
</dbReference>
<dbReference type="SUPFAM" id="SSF55785">
    <property type="entry name" value="PYP-like sensor domain (PAS domain)"/>
    <property type="match status" value="2"/>
</dbReference>
<proteinExistence type="predicted"/>
<dbReference type="PANTHER" id="PTHR44757">
    <property type="entry name" value="DIGUANYLATE CYCLASE DGCP"/>
    <property type="match status" value="1"/>
</dbReference>
<dbReference type="Proteomes" id="UP000886687">
    <property type="component" value="Unassembled WGS sequence"/>
</dbReference>
<dbReference type="CDD" id="cd00130">
    <property type="entry name" value="PAS"/>
    <property type="match status" value="2"/>
</dbReference>
<feature type="domain" description="PAC" evidence="5">
    <location>
        <begin position="597"/>
        <end position="652"/>
    </location>
</feature>
<evidence type="ECO:0000313" key="8">
    <source>
        <dbReference type="EMBL" id="MCG7940183.1"/>
    </source>
</evidence>
<dbReference type="SMART" id="SM00086">
    <property type="entry name" value="PAC"/>
    <property type="match status" value="2"/>
</dbReference>
<dbReference type="Gene3D" id="3.40.50.2300">
    <property type="match status" value="2"/>
</dbReference>
<dbReference type="Pfam" id="PF08448">
    <property type="entry name" value="PAS_4"/>
    <property type="match status" value="1"/>
</dbReference>
<accession>A0A9E4K6X0</accession>
<keyword evidence="3" id="KW-0812">Transmembrane</keyword>
<dbReference type="Gene3D" id="3.30.450.20">
    <property type="entry name" value="PAS domain"/>
    <property type="match status" value="2"/>
</dbReference>
<dbReference type="InterPro" id="IPR000014">
    <property type="entry name" value="PAS"/>
</dbReference>
<dbReference type="PROSITE" id="PS50883">
    <property type="entry name" value="EAL"/>
    <property type="match status" value="1"/>
</dbReference>
<keyword evidence="3" id="KW-1133">Transmembrane helix</keyword>
<dbReference type="CDD" id="cd01948">
    <property type="entry name" value="EAL"/>
    <property type="match status" value="1"/>
</dbReference>
<dbReference type="FunFam" id="3.30.70.270:FF:000001">
    <property type="entry name" value="Diguanylate cyclase domain protein"/>
    <property type="match status" value="1"/>
</dbReference>
<keyword evidence="2" id="KW-0175">Coiled coil</keyword>
<dbReference type="PROSITE" id="PS50887">
    <property type="entry name" value="GGDEF"/>
    <property type="match status" value="1"/>
</dbReference>
<dbReference type="PROSITE" id="PS50113">
    <property type="entry name" value="PAC"/>
    <property type="match status" value="2"/>
</dbReference>
<evidence type="ECO:0000259" key="7">
    <source>
        <dbReference type="PROSITE" id="PS50887"/>
    </source>
</evidence>
<feature type="domain" description="PAC" evidence="5">
    <location>
        <begin position="474"/>
        <end position="524"/>
    </location>
</feature>
<dbReference type="Pfam" id="PF00990">
    <property type="entry name" value="GGDEF"/>
    <property type="match status" value="1"/>
</dbReference>
<dbReference type="AlphaFoldDB" id="A0A9E4K6X0"/>
<reference evidence="8" key="1">
    <citation type="journal article" date="2021" name="Proc. Natl. Acad. Sci. U.S.A.">
        <title>Global biogeography of chemosynthetic symbionts reveals both localized and globally distributed symbiont groups. .</title>
        <authorList>
            <person name="Osvatic J.T."/>
            <person name="Wilkins L.G.E."/>
            <person name="Leibrecht L."/>
            <person name="Leray M."/>
            <person name="Zauner S."/>
            <person name="Polzin J."/>
            <person name="Camacho Y."/>
            <person name="Gros O."/>
            <person name="van Gils J.A."/>
            <person name="Eisen J.A."/>
            <person name="Petersen J.M."/>
            <person name="Yuen B."/>
        </authorList>
    </citation>
    <scope>NUCLEOTIDE SEQUENCE</scope>
    <source>
        <strain evidence="8">MAGL173</strain>
    </source>
</reference>
<dbReference type="Pfam" id="PF13426">
    <property type="entry name" value="PAS_9"/>
    <property type="match status" value="1"/>
</dbReference>
<evidence type="ECO:0000259" key="4">
    <source>
        <dbReference type="PROSITE" id="PS50112"/>
    </source>
</evidence>
<feature type="domain" description="GGDEF" evidence="7">
    <location>
        <begin position="684"/>
        <end position="822"/>
    </location>
</feature>
<evidence type="ECO:0000313" key="9">
    <source>
        <dbReference type="Proteomes" id="UP000886687"/>
    </source>
</evidence>
<organism evidence="8 9">
    <name type="scientific">Candidatus Thiodiazotropha lotti</name>
    <dbReference type="NCBI Taxonomy" id="2792787"/>
    <lineage>
        <taxon>Bacteria</taxon>
        <taxon>Pseudomonadati</taxon>
        <taxon>Pseudomonadota</taxon>
        <taxon>Gammaproteobacteria</taxon>
        <taxon>Chromatiales</taxon>
        <taxon>Sedimenticolaceae</taxon>
        <taxon>Candidatus Thiodiazotropha</taxon>
    </lineage>
</organism>
<dbReference type="InterPro" id="IPR000700">
    <property type="entry name" value="PAS-assoc_C"/>
</dbReference>
<keyword evidence="3" id="KW-0472">Membrane</keyword>